<gene>
    <name evidence="2" type="ORF">C1I91_08565</name>
</gene>
<dbReference type="KEGG" id="cmah:C1I91_08565"/>
<accession>A0A3R5U4X8</accession>
<keyword evidence="1" id="KW-0175">Coiled coil</keyword>
<dbReference type="AlphaFoldDB" id="A0A3R5U4X8"/>
<evidence type="ECO:0000256" key="1">
    <source>
        <dbReference type="SAM" id="Coils"/>
    </source>
</evidence>
<dbReference type="RefSeq" id="WP_128212507.1">
    <property type="nucleotide sequence ID" value="NZ_CP025746.1"/>
</dbReference>
<protein>
    <submittedName>
        <fullName evidence="2">Uncharacterized protein</fullName>
    </submittedName>
</protein>
<evidence type="ECO:0000313" key="2">
    <source>
        <dbReference type="EMBL" id="QAA31695.1"/>
    </source>
</evidence>
<organism evidence="2 3">
    <name type="scientific">Clostridium manihotivorum</name>
    <dbReference type="NCBI Taxonomy" id="2320868"/>
    <lineage>
        <taxon>Bacteria</taxon>
        <taxon>Bacillati</taxon>
        <taxon>Bacillota</taxon>
        <taxon>Clostridia</taxon>
        <taxon>Eubacteriales</taxon>
        <taxon>Clostridiaceae</taxon>
        <taxon>Clostridium</taxon>
    </lineage>
</organism>
<name>A0A3R5U4X8_9CLOT</name>
<dbReference type="OrthoDB" id="1957165at2"/>
<feature type="coiled-coil region" evidence="1">
    <location>
        <begin position="49"/>
        <end position="76"/>
    </location>
</feature>
<keyword evidence="3" id="KW-1185">Reference proteome</keyword>
<dbReference type="EMBL" id="CP025746">
    <property type="protein sequence ID" value="QAA31695.1"/>
    <property type="molecule type" value="Genomic_DNA"/>
</dbReference>
<reference evidence="2 3" key="1">
    <citation type="submission" date="2018-01" db="EMBL/GenBank/DDBJ databases">
        <title>Genome Sequencing and Assembly of Anaerobacter polyendosporus strain CT4.</title>
        <authorList>
            <person name="Tachaapaikoon C."/>
            <person name="Sutheeworapong S."/>
            <person name="Jenjaroenpun P."/>
            <person name="Wongsurawat T."/>
            <person name="Nookeaw I."/>
            <person name="Cheawchanlertfa P."/>
            <person name="Kosugi A."/>
            <person name="Cheevadhanarak S."/>
            <person name="Ratanakhanokchai K."/>
        </authorList>
    </citation>
    <scope>NUCLEOTIDE SEQUENCE [LARGE SCALE GENOMIC DNA]</scope>
    <source>
        <strain evidence="2 3">CT4</strain>
    </source>
</reference>
<sequence length="155" mass="17872">MPFVLIIIAILLIVINYRALKKEDKSFDKILGEREEGVNDHDIEIAKLRREFSETILELQLEIERLKAIKNSSEDNDNRIDILNLDIDTDDEEHTEAKVEHNEETETKNPSKNVISDKARAVKELLDRGFTDDQICEELAIGKGEVLLIKGLYRK</sequence>
<proteinExistence type="predicted"/>
<dbReference type="Proteomes" id="UP000286268">
    <property type="component" value="Chromosome"/>
</dbReference>
<evidence type="ECO:0000313" key="3">
    <source>
        <dbReference type="Proteomes" id="UP000286268"/>
    </source>
</evidence>